<dbReference type="InterPro" id="IPR045425">
    <property type="entry name" value="DUF6508"/>
</dbReference>
<dbReference type="Proteomes" id="UP000004478">
    <property type="component" value="Unassembled WGS sequence"/>
</dbReference>
<dbReference type="RefSeq" id="WP_009186356.1">
    <property type="nucleotide sequence ID" value="NZ_AMGM01000073.1"/>
</dbReference>
<reference evidence="1 2" key="1">
    <citation type="journal article" date="2012" name="J. Bacteriol.">
        <title>Draft Genome Sequence of Cecembia lonarensis Strain LW9T, Isolated from Lonar Lake, a Haloalkaline Lake in India.</title>
        <authorList>
            <person name="Shivaji S."/>
            <person name="Ara S."/>
            <person name="Singh A."/>
            <person name="Pinnaka A.K."/>
        </authorList>
    </citation>
    <scope>NUCLEOTIDE SEQUENCE [LARGE SCALE GENOMIC DNA]</scope>
    <source>
        <strain evidence="1 2">LW9</strain>
    </source>
</reference>
<sequence>MHSVFTSLDSIDAFLKGEDGRKAINGLGPYITKIEQEMLRVEKAFPLTLTKESRMRFIDLEDIKTDLKKIILSSGLMVDYDGEEWIEGQEMLEGIRPLGQLSPIKACKLLSMVMIKDASDYGYYEQQLKNGILLKILKAITQKGEKEQ</sequence>
<comment type="caution">
    <text evidence="1">The sequence shown here is derived from an EMBL/GenBank/DDBJ whole genome shotgun (WGS) entry which is preliminary data.</text>
</comment>
<gene>
    <name evidence="1" type="ORF">B879_03338</name>
</gene>
<protein>
    <submittedName>
        <fullName evidence="1">Uncharacterized protein</fullName>
    </submittedName>
</protein>
<keyword evidence="2" id="KW-1185">Reference proteome</keyword>
<proteinExistence type="predicted"/>
<name>K1LV71_CECL9</name>
<dbReference type="EMBL" id="AMGM01000073">
    <property type="protein sequence ID" value="EKB48049.1"/>
    <property type="molecule type" value="Genomic_DNA"/>
</dbReference>
<evidence type="ECO:0000313" key="2">
    <source>
        <dbReference type="Proteomes" id="UP000004478"/>
    </source>
</evidence>
<evidence type="ECO:0000313" key="1">
    <source>
        <dbReference type="EMBL" id="EKB48049.1"/>
    </source>
</evidence>
<dbReference type="Pfam" id="PF20118">
    <property type="entry name" value="DUF6508"/>
    <property type="match status" value="1"/>
</dbReference>
<accession>K1LV71</accession>
<dbReference type="OrthoDB" id="839060at2"/>
<dbReference type="AlphaFoldDB" id="K1LV71"/>
<organism evidence="1 2">
    <name type="scientific">Cecembia lonarensis (strain CCUG 58316 / KCTC 22772 / LW9)</name>
    <dbReference type="NCBI Taxonomy" id="1225176"/>
    <lineage>
        <taxon>Bacteria</taxon>
        <taxon>Pseudomonadati</taxon>
        <taxon>Bacteroidota</taxon>
        <taxon>Cytophagia</taxon>
        <taxon>Cytophagales</taxon>
        <taxon>Cyclobacteriaceae</taxon>
        <taxon>Cecembia</taxon>
    </lineage>
</organism>